<evidence type="ECO:0000313" key="3">
    <source>
        <dbReference type="Proteomes" id="UP000030988"/>
    </source>
</evidence>
<dbReference type="InterPro" id="IPR036514">
    <property type="entry name" value="SGNH_hydro_sf"/>
</dbReference>
<feature type="domain" description="SGNH hydrolase-type esterase" evidence="1">
    <location>
        <begin position="38"/>
        <end position="204"/>
    </location>
</feature>
<dbReference type="SUPFAM" id="SSF52266">
    <property type="entry name" value="SGNH hydrolase"/>
    <property type="match status" value="1"/>
</dbReference>
<dbReference type="AlphaFoldDB" id="A0A0B2BWC1"/>
<dbReference type="EMBL" id="JTDN01000003">
    <property type="protein sequence ID" value="KHL24247.1"/>
    <property type="molecule type" value="Genomic_DNA"/>
</dbReference>
<evidence type="ECO:0000313" key="2">
    <source>
        <dbReference type="EMBL" id="KHL24247.1"/>
    </source>
</evidence>
<keyword evidence="3" id="KW-1185">Reference proteome</keyword>
<protein>
    <recommendedName>
        <fullName evidence="1">SGNH hydrolase-type esterase domain-containing protein</fullName>
    </recommendedName>
</protein>
<dbReference type="InterPro" id="IPR053140">
    <property type="entry name" value="GDSL_Rv0518-like"/>
</dbReference>
<evidence type="ECO:0000259" key="1">
    <source>
        <dbReference type="Pfam" id="PF13472"/>
    </source>
</evidence>
<accession>A0A0B2BWC1</accession>
<dbReference type="InterPro" id="IPR013830">
    <property type="entry name" value="SGNH_hydro"/>
</dbReference>
<dbReference type="STRING" id="1572751.PK98_14825"/>
<dbReference type="Pfam" id="PF13472">
    <property type="entry name" value="Lipase_GDSL_2"/>
    <property type="match status" value="1"/>
</dbReference>
<dbReference type="GO" id="GO:0016788">
    <property type="term" value="F:hydrolase activity, acting on ester bonds"/>
    <property type="evidence" value="ECO:0007669"/>
    <property type="project" value="UniProtKB-ARBA"/>
</dbReference>
<dbReference type="Gene3D" id="3.40.50.1110">
    <property type="entry name" value="SGNH hydrolase"/>
    <property type="match status" value="1"/>
</dbReference>
<proteinExistence type="predicted"/>
<dbReference type="Proteomes" id="UP000030988">
    <property type="component" value="Unassembled WGS sequence"/>
</dbReference>
<dbReference type="PANTHER" id="PTHR43784">
    <property type="entry name" value="GDSL-LIKE LIPASE/ACYLHYDROLASE, PUTATIVE (AFU_ORTHOLOGUE AFUA_2G00820)-RELATED"/>
    <property type="match status" value="1"/>
</dbReference>
<dbReference type="PANTHER" id="PTHR43784:SF2">
    <property type="entry name" value="GDSL-LIKE LIPASE_ACYLHYDROLASE, PUTATIVE (AFU_ORTHOLOGUE AFUA_2G00820)-RELATED"/>
    <property type="match status" value="1"/>
</dbReference>
<name>A0A0B2BWC1_9SPHN</name>
<reference evidence="2 3" key="1">
    <citation type="submission" date="2014-11" db="EMBL/GenBank/DDBJ databases">
        <title>Draft genome sequence of Kirrobacter mercurialis.</title>
        <authorList>
            <person name="Coil D.A."/>
            <person name="Eisen J.A."/>
        </authorList>
    </citation>
    <scope>NUCLEOTIDE SEQUENCE [LARGE SCALE GENOMIC DNA]</scope>
    <source>
        <strain evidence="2 3">Coronado</strain>
    </source>
</reference>
<organism evidence="2 3">
    <name type="scientific">Croceibacterium mercuriale</name>
    <dbReference type="NCBI Taxonomy" id="1572751"/>
    <lineage>
        <taxon>Bacteria</taxon>
        <taxon>Pseudomonadati</taxon>
        <taxon>Pseudomonadota</taxon>
        <taxon>Alphaproteobacteria</taxon>
        <taxon>Sphingomonadales</taxon>
        <taxon>Erythrobacteraceae</taxon>
        <taxon>Croceibacterium</taxon>
    </lineage>
</organism>
<sequence>MPVLLYRGEHAGGAPITLQAGGLQIEEVAPDRRCIALIGDSTQNFDSNQRDAQEALTPAKWLAGRLDMPVFNRAISGQATATMVSRWSSDMTPLAVNASWALIQGGINDVHRGQPLATIQANLRLMATRAERDGMRPVVCTATPTHFANSAGRIVRDQLNTWIRTNFPRVIDLDAALCDPANPQLMAAAYTTDGTHYTDAGNRAAGLVMADQPFWSRPTPSVYEPVA</sequence>
<comment type="caution">
    <text evidence="2">The sequence shown here is derived from an EMBL/GenBank/DDBJ whole genome shotgun (WGS) entry which is preliminary data.</text>
</comment>
<gene>
    <name evidence="2" type="ORF">PK98_14825</name>
</gene>